<dbReference type="InParanoid" id="M4B6L9"/>
<organism evidence="2 3">
    <name type="scientific">Hyaloperonospora arabidopsidis (strain Emoy2)</name>
    <name type="common">Downy mildew agent</name>
    <name type="synonym">Peronospora arabidopsidis</name>
    <dbReference type="NCBI Taxonomy" id="559515"/>
    <lineage>
        <taxon>Eukaryota</taxon>
        <taxon>Sar</taxon>
        <taxon>Stramenopiles</taxon>
        <taxon>Oomycota</taxon>
        <taxon>Peronosporomycetes</taxon>
        <taxon>Peronosporales</taxon>
        <taxon>Peronosporaceae</taxon>
        <taxon>Hyaloperonospora</taxon>
    </lineage>
</organism>
<feature type="region of interest" description="Disordered" evidence="1">
    <location>
        <begin position="1"/>
        <end position="22"/>
    </location>
</feature>
<sequence>MGAKGLISGTSTTSRTLPQPQPRDSTLVLYTLVGEPLESLQESASDHVPDTNWNAFVLPLPSTGRRVTLADVHEAFPLGTNYHFAFRCKEGAYLDLTNPDSAVPFAGQKILARVTPLEEEPRVEYLRYDEYQAAVISSSAFNVKTKSEDLKLRTDSYASSGTLEHRSHGSDDYVEFESTTYESQDEESYPPVDRPPLRDQRRMEERPHSDWNHNRYAQRDERMYLDQDDGNGGSRFDCAEQQTMNEGSGTRQQTEWTDAAKDAQTYLRKQTEQAYDFAKKISIEDAKKGATATAEKAKKWGGSLLSSITERNRPVRWSQRSGGAASCQGYKCSRLFGSFIGYERHVCSQASSLPVPRC</sequence>
<feature type="compositionally biased region" description="Basic and acidic residues" evidence="1">
    <location>
        <begin position="195"/>
        <end position="218"/>
    </location>
</feature>
<evidence type="ECO:0000256" key="1">
    <source>
        <dbReference type="SAM" id="MobiDB-lite"/>
    </source>
</evidence>
<reference evidence="3" key="1">
    <citation type="journal article" date="2010" name="Science">
        <title>Signatures of adaptation to obligate biotrophy in the Hyaloperonospora arabidopsidis genome.</title>
        <authorList>
            <person name="Baxter L."/>
            <person name="Tripathy S."/>
            <person name="Ishaque N."/>
            <person name="Boot N."/>
            <person name="Cabral A."/>
            <person name="Kemen E."/>
            <person name="Thines M."/>
            <person name="Ah-Fong A."/>
            <person name="Anderson R."/>
            <person name="Badejoko W."/>
            <person name="Bittner-Eddy P."/>
            <person name="Boore J.L."/>
            <person name="Chibucos M.C."/>
            <person name="Coates M."/>
            <person name="Dehal P."/>
            <person name="Delehaunty K."/>
            <person name="Dong S."/>
            <person name="Downton P."/>
            <person name="Dumas B."/>
            <person name="Fabro G."/>
            <person name="Fronick C."/>
            <person name="Fuerstenberg S.I."/>
            <person name="Fulton L."/>
            <person name="Gaulin E."/>
            <person name="Govers F."/>
            <person name="Hughes L."/>
            <person name="Humphray S."/>
            <person name="Jiang R.H."/>
            <person name="Judelson H."/>
            <person name="Kamoun S."/>
            <person name="Kyung K."/>
            <person name="Meijer H."/>
            <person name="Minx P."/>
            <person name="Morris P."/>
            <person name="Nelson J."/>
            <person name="Phuntumart V."/>
            <person name="Qutob D."/>
            <person name="Rehmany A."/>
            <person name="Rougon-Cardoso A."/>
            <person name="Ryden P."/>
            <person name="Torto-Alalibo T."/>
            <person name="Studholme D."/>
            <person name="Wang Y."/>
            <person name="Win J."/>
            <person name="Wood J."/>
            <person name="Clifton S.W."/>
            <person name="Rogers J."/>
            <person name="Van den Ackerveken G."/>
            <person name="Jones J.D."/>
            <person name="McDowell J.M."/>
            <person name="Beynon J."/>
            <person name="Tyler B.M."/>
        </authorList>
    </citation>
    <scope>NUCLEOTIDE SEQUENCE [LARGE SCALE GENOMIC DNA]</scope>
    <source>
        <strain evidence="3">Emoy2</strain>
    </source>
</reference>
<accession>M4B6L9</accession>
<keyword evidence="3" id="KW-1185">Reference proteome</keyword>
<dbReference type="VEuPathDB" id="FungiDB:HpaG801920"/>
<dbReference type="AlphaFoldDB" id="M4B6L9"/>
<feature type="compositionally biased region" description="Polar residues" evidence="1">
    <location>
        <begin position="8"/>
        <end position="22"/>
    </location>
</feature>
<proteinExistence type="predicted"/>
<evidence type="ECO:0000313" key="3">
    <source>
        <dbReference type="Proteomes" id="UP000011713"/>
    </source>
</evidence>
<evidence type="ECO:0000313" key="2">
    <source>
        <dbReference type="EnsemblProtists" id="HpaP801920"/>
    </source>
</evidence>
<dbReference type="Proteomes" id="UP000011713">
    <property type="component" value="Unassembled WGS sequence"/>
</dbReference>
<reference evidence="2" key="2">
    <citation type="submission" date="2015-06" db="UniProtKB">
        <authorList>
            <consortium name="EnsemblProtists"/>
        </authorList>
    </citation>
    <scope>IDENTIFICATION</scope>
    <source>
        <strain evidence="2">Emoy2</strain>
    </source>
</reference>
<feature type="region of interest" description="Disordered" evidence="1">
    <location>
        <begin position="178"/>
        <end position="218"/>
    </location>
</feature>
<dbReference type="EMBL" id="JH598637">
    <property type="status" value="NOT_ANNOTATED_CDS"/>
    <property type="molecule type" value="Genomic_DNA"/>
</dbReference>
<dbReference type="HOGENOM" id="CLU_774906_0_0_1"/>
<protein>
    <submittedName>
        <fullName evidence="2">Uncharacterized protein</fullName>
    </submittedName>
</protein>
<dbReference type="EnsemblProtists" id="HpaT801920">
    <property type="protein sequence ID" value="HpaP801920"/>
    <property type="gene ID" value="HpaG801920"/>
</dbReference>
<dbReference type="eggNOG" id="KOG2345">
    <property type="taxonomic scope" value="Eukaryota"/>
</dbReference>
<name>M4B6L9_HYAAE</name>